<evidence type="ECO:0000313" key="1">
    <source>
        <dbReference type="EMBL" id="KAJ9662058.1"/>
    </source>
</evidence>
<protein>
    <submittedName>
        <fullName evidence="1">Uncharacterized protein</fullName>
    </submittedName>
</protein>
<name>A0ACC3AH12_9EURO</name>
<keyword evidence="2" id="KW-1185">Reference proteome</keyword>
<dbReference type="Proteomes" id="UP001172386">
    <property type="component" value="Unassembled WGS sequence"/>
</dbReference>
<dbReference type="EMBL" id="JAPDRQ010000018">
    <property type="protein sequence ID" value="KAJ9662058.1"/>
    <property type="molecule type" value="Genomic_DNA"/>
</dbReference>
<proteinExistence type="predicted"/>
<accession>A0ACC3AH12</accession>
<reference evidence="1" key="1">
    <citation type="submission" date="2022-10" db="EMBL/GenBank/DDBJ databases">
        <title>Culturing micro-colonial fungi from biological soil crusts in the Mojave desert and describing Neophaeococcomyces mojavensis, and introducing the new genera and species Taxawa tesnikishii.</title>
        <authorList>
            <person name="Kurbessoian T."/>
            <person name="Stajich J.E."/>
        </authorList>
    </citation>
    <scope>NUCLEOTIDE SEQUENCE</scope>
    <source>
        <strain evidence="1">JES_112</strain>
    </source>
</reference>
<organism evidence="1 2">
    <name type="scientific">Neophaeococcomyces mojaviensis</name>
    <dbReference type="NCBI Taxonomy" id="3383035"/>
    <lineage>
        <taxon>Eukaryota</taxon>
        <taxon>Fungi</taxon>
        <taxon>Dikarya</taxon>
        <taxon>Ascomycota</taxon>
        <taxon>Pezizomycotina</taxon>
        <taxon>Eurotiomycetes</taxon>
        <taxon>Chaetothyriomycetidae</taxon>
        <taxon>Chaetothyriales</taxon>
        <taxon>Chaetothyriales incertae sedis</taxon>
        <taxon>Neophaeococcomyces</taxon>
    </lineage>
</organism>
<gene>
    <name evidence="1" type="ORF">H2198_001600</name>
</gene>
<evidence type="ECO:0000313" key="2">
    <source>
        <dbReference type="Proteomes" id="UP001172386"/>
    </source>
</evidence>
<sequence>MKYGPVLDFSVEKKIVLITGGGSGIGFALAKICHEAGARIIIGDLSLTTEAQEYIKSVSNTTIHFQHCDVTNWKDLHNLIGTAVKVFGEVPDVYAPVAGIYEPPWSNFWDDEEEGPYKTININVSHPIKLTRLAIRALVGAQKQGVVCLIASTAGIRGNYLTSLYCSSKHAIVGFAKSMGQADPDEGVRIVCVLPGLVDSPLWRDREDDMMAQHRFHERRSILPVDVALVMKKMIENKQYTGGTCVLISPHEERVVEGGWEQDGGKYDPSPRPEADISRIRSVMDRERGTPWS</sequence>
<comment type="caution">
    <text evidence="1">The sequence shown here is derived from an EMBL/GenBank/DDBJ whole genome shotgun (WGS) entry which is preliminary data.</text>
</comment>